<evidence type="ECO:0000256" key="3">
    <source>
        <dbReference type="ARBA" id="ARBA00023295"/>
    </source>
</evidence>
<protein>
    <submittedName>
        <fullName evidence="9">Family 43 glycosylhydrolase</fullName>
    </submittedName>
</protein>
<gene>
    <name evidence="10" type="ORF">G3R41_11395</name>
    <name evidence="9" type="ORF">GCU67_10740</name>
</gene>
<comment type="similarity">
    <text evidence="1">Belongs to the glycosyl hydrolase 43 family.</text>
</comment>
<keyword evidence="7" id="KW-0732">Signal</keyword>
<dbReference type="InterPro" id="IPR051795">
    <property type="entry name" value="Glycosyl_Hydrlase_43"/>
</dbReference>
<dbReference type="SUPFAM" id="SSF49785">
    <property type="entry name" value="Galactose-binding domain-like"/>
    <property type="match status" value="2"/>
</dbReference>
<dbReference type="Pfam" id="PF04616">
    <property type="entry name" value="Glyco_hydro_43"/>
    <property type="match status" value="1"/>
</dbReference>
<feature type="chain" id="PRO_5038252065" evidence="7">
    <location>
        <begin position="28"/>
        <end position="620"/>
    </location>
</feature>
<dbReference type="Gene3D" id="2.60.120.260">
    <property type="entry name" value="Galactose-binding domain-like"/>
    <property type="match status" value="2"/>
</dbReference>
<dbReference type="AlphaFoldDB" id="A0A6P0EUR5"/>
<dbReference type="Gene3D" id="2.115.10.20">
    <property type="entry name" value="Glycosyl hydrolase domain, family 43"/>
    <property type="match status" value="1"/>
</dbReference>
<evidence type="ECO:0000313" key="10">
    <source>
        <dbReference type="EMBL" id="NEN51531.1"/>
    </source>
</evidence>
<keyword evidence="2 9" id="KW-0378">Hydrolase</keyword>
<dbReference type="PANTHER" id="PTHR42812:SF5">
    <property type="entry name" value="ENDO-ARABINASE"/>
    <property type="match status" value="1"/>
</dbReference>
<sequence length="620" mass="64779">MSSPTSFRRLAAGGAFLVLTLCAPALAGTASAAPGQPGTPPPGAGSTSMIEPVIDANFADPDVLLVDGVYHAYATNNDGQNVQHQTSTDLVNWTPQPDAAPTLGAWVGECSFAPGGATDNCVWAPEVTAVAGGYALYYTARDATSPRQCIGVSTSASPDGPFVPVGTEPLVCPNGENGTTDLGGAIDAATYSENGQLYLLWKADGNCCAGKTAIIFIQPLSADGTTLTGDPVELIRRDLPWEGNVVEAPTLVKKDGTYYLFYSSNDFGGGGYRTGYATSTSITGPYTKSTTELVTSEMFQDHVLGYGGQDVVTNPDGGTSIIFHGWDPTYSYRAMYVSDLNWTDGVPVVEEAAVRYQAEDGVLANARVVGDPAASGLEKVGGLDDTNSSVTITVQAEKSGPATLGIRYTNGSIDGGVPVTATDTLTVNGRSAGTVTFAHTTWGNWRMVETQVQLKKGTNTITLTKATFFAEIDAFDVYDASHVPDPKGPPAGPTTTRYEAEQGTVTHARVVGDGSASGGAKVGGMDFADSSVSLQVYAERGGPATLAIRFANGSDRGGYPVESTDTVTVNGQAAGTVTFPYTRWENWTTIEHQVQLEKGWNTVTLTRGTFYAEIDAVDVS</sequence>
<evidence type="ECO:0000256" key="5">
    <source>
        <dbReference type="PIRSR" id="PIRSR606710-2"/>
    </source>
</evidence>
<feature type="domain" description="CBM6" evidence="8">
    <location>
        <begin position="496"/>
        <end position="620"/>
    </location>
</feature>
<evidence type="ECO:0000256" key="1">
    <source>
        <dbReference type="ARBA" id="ARBA00009865"/>
    </source>
</evidence>
<dbReference type="GO" id="GO:0030246">
    <property type="term" value="F:carbohydrate binding"/>
    <property type="evidence" value="ECO:0007669"/>
    <property type="project" value="InterPro"/>
</dbReference>
<accession>A0A6P0EUR5</accession>
<dbReference type="EMBL" id="JAAGWB010000031">
    <property type="protein sequence ID" value="NEN51531.1"/>
    <property type="molecule type" value="Genomic_DNA"/>
</dbReference>
<dbReference type="EMBL" id="JAAGWH010000029">
    <property type="protein sequence ID" value="NEK94643.1"/>
    <property type="molecule type" value="Genomic_DNA"/>
</dbReference>
<feature type="active site" description="Proton acceptor" evidence="4">
    <location>
        <position position="60"/>
    </location>
</feature>
<feature type="region of interest" description="Disordered" evidence="6">
    <location>
        <begin position="30"/>
        <end position="49"/>
    </location>
</feature>
<reference evidence="9 11" key="1">
    <citation type="submission" date="2020-01" db="EMBL/GenBank/DDBJ databases">
        <title>the WGS Modestobacter muralis CPCC 204518.</title>
        <authorList>
            <person name="Jiang Z."/>
        </authorList>
    </citation>
    <scope>NUCLEOTIDE SEQUENCE [LARGE SCALE GENOMIC DNA]</scope>
    <source>
        <strain evidence="9 11">DSM 100205</strain>
    </source>
</reference>
<keyword evidence="11" id="KW-1185">Reference proteome</keyword>
<dbReference type="InterPro" id="IPR008979">
    <property type="entry name" value="Galactose-bd-like_sf"/>
</dbReference>
<dbReference type="InterPro" id="IPR023296">
    <property type="entry name" value="Glyco_hydro_beta-prop_sf"/>
</dbReference>
<feature type="domain" description="CBM6" evidence="8">
    <location>
        <begin position="354"/>
        <end position="478"/>
    </location>
</feature>
<dbReference type="PANTHER" id="PTHR42812">
    <property type="entry name" value="BETA-XYLOSIDASE"/>
    <property type="match status" value="1"/>
</dbReference>
<evidence type="ECO:0000256" key="2">
    <source>
        <dbReference type="ARBA" id="ARBA00022801"/>
    </source>
</evidence>
<organism evidence="9 11">
    <name type="scientific">Modestobacter muralis</name>
    <dbReference type="NCBI Taxonomy" id="1608614"/>
    <lineage>
        <taxon>Bacteria</taxon>
        <taxon>Bacillati</taxon>
        <taxon>Actinomycetota</taxon>
        <taxon>Actinomycetes</taxon>
        <taxon>Geodermatophilales</taxon>
        <taxon>Geodermatophilaceae</taxon>
        <taxon>Modestobacter</taxon>
    </lineage>
</organism>
<evidence type="ECO:0000256" key="7">
    <source>
        <dbReference type="SAM" id="SignalP"/>
    </source>
</evidence>
<reference evidence="10 12" key="2">
    <citation type="submission" date="2020-02" db="EMBL/GenBank/DDBJ databases">
        <title>The WGS of Modestobacter muralis DSM 100205.</title>
        <authorList>
            <person name="Jiang Z."/>
        </authorList>
    </citation>
    <scope>NUCLEOTIDE SEQUENCE [LARGE SCALE GENOMIC DNA]</scope>
    <source>
        <strain evidence="10 12">DSM 100205</strain>
    </source>
</reference>
<dbReference type="InterPro" id="IPR005084">
    <property type="entry name" value="CBM6"/>
</dbReference>
<feature type="active site" description="Proton donor" evidence="4">
    <location>
        <position position="247"/>
    </location>
</feature>
<evidence type="ECO:0000313" key="9">
    <source>
        <dbReference type="EMBL" id="NEK94643.1"/>
    </source>
</evidence>
<dbReference type="GO" id="GO:0005975">
    <property type="term" value="P:carbohydrate metabolic process"/>
    <property type="evidence" value="ECO:0007669"/>
    <property type="project" value="InterPro"/>
</dbReference>
<dbReference type="PROSITE" id="PS51175">
    <property type="entry name" value="CBM6"/>
    <property type="match status" value="2"/>
</dbReference>
<dbReference type="GO" id="GO:0004553">
    <property type="term" value="F:hydrolase activity, hydrolyzing O-glycosyl compounds"/>
    <property type="evidence" value="ECO:0007669"/>
    <property type="project" value="InterPro"/>
</dbReference>
<keyword evidence="3" id="KW-0326">Glycosidase</keyword>
<dbReference type="CDD" id="cd08999">
    <property type="entry name" value="GH43_ABN-like"/>
    <property type="match status" value="1"/>
</dbReference>
<name>A0A6P0EUR5_9ACTN</name>
<comment type="caution">
    <text evidence="9">The sequence shown here is derived from an EMBL/GenBank/DDBJ whole genome shotgun (WGS) entry which is preliminary data.</text>
</comment>
<dbReference type="Proteomes" id="UP000471152">
    <property type="component" value="Unassembled WGS sequence"/>
</dbReference>
<evidence type="ECO:0000313" key="12">
    <source>
        <dbReference type="Proteomes" id="UP000471152"/>
    </source>
</evidence>
<dbReference type="RefSeq" id="WP_163611217.1">
    <property type="nucleotide sequence ID" value="NZ_JAAGWB010000031.1"/>
</dbReference>
<dbReference type="SUPFAM" id="SSF75005">
    <property type="entry name" value="Arabinanase/levansucrase/invertase"/>
    <property type="match status" value="1"/>
</dbReference>
<proteinExistence type="inferred from homology"/>
<feature type="site" description="Important for catalytic activity, responsible for pKa modulation of the active site Glu and correct orientation of both the proton donor and substrate" evidence="5">
    <location>
        <position position="187"/>
    </location>
</feature>
<evidence type="ECO:0000256" key="4">
    <source>
        <dbReference type="PIRSR" id="PIRSR606710-1"/>
    </source>
</evidence>
<dbReference type="InterPro" id="IPR006710">
    <property type="entry name" value="Glyco_hydro_43"/>
</dbReference>
<evidence type="ECO:0000313" key="11">
    <source>
        <dbReference type="Proteomes" id="UP000468828"/>
    </source>
</evidence>
<evidence type="ECO:0000259" key="8">
    <source>
        <dbReference type="PROSITE" id="PS51175"/>
    </source>
</evidence>
<feature type="signal peptide" evidence="7">
    <location>
        <begin position="1"/>
        <end position="27"/>
    </location>
</feature>
<dbReference type="Proteomes" id="UP000468828">
    <property type="component" value="Unassembled WGS sequence"/>
</dbReference>
<evidence type="ECO:0000256" key="6">
    <source>
        <dbReference type="SAM" id="MobiDB-lite"/>
    </source>
</evidence>